<dbReference type="EMBL" id="MT142511">
    <property type="protein sequence ID" value="QJA83445.1"/>
    <property type="molecule type" value="Genomic_DNA"/>
</dbReference>
<name>A0A6H1ZG47_9ZZZZ</name>
<evidence type="ECO:0000313" key="4">
    <source>
        <dbReference type="EMBL" id="QJH94747.1"/>
    </source>
</evidence>
<dbReference type="AlphaFoldDB" id="A0A6H1ZG47"/>
<dbReference type="EMBL" id="MT141507">
    <property type="protein sequence ID" value="QJA63836.1"/>
    <property type="molecule type" value="Genomic_DNA"/>
</dbReference>
<sequence length="248" mass="23716">MSAATILSNLYSSGAQAQAVNPWRPMGDKSLYDLLYANVGRAEQFPAQMQSSLASQMGEAEQRQRVFQEEKNRQQAEKQSKRASMIGLAQIGGQVALENSDKIGTSLSGLFGDSAATTLAEATPSGLAGGGSTAASTAALGTKSAGAVTSMGAGSAPTMGAGVGAAGGTTVLGAVSGPLAGIGVGVLASQLAGGEGVKARAVGGAAGALAGAGAGASAGASGGPYAVAVGAIVGGIAGIFGQEIGDLK</sequence>
<protein>
    <submittedName>
        <fullName evidence="1">Uncharacterized protein</fullName>
    </submittedName>
</protein>
<reference evidence="1" key="1">
    <citation type="submission" date="2020-03" db="EMBL/GenBank/DDBJ databases">
        <title>The deep terrestrial virosphere.</title>
        <authorList>
            <person name="Holmfeldt K."/>
            <person name="Nilsson E."/>
            <person name="Simone D."/>
            <person name="Lopez-Fernandez M."/>
            <person name="Wu X."/>
            <person name="de Brujin I."/>
            <person name="Lundin D."/>
            <person name="Andersson A."/>
            <person name="Bertilsson S."/>
            <person name="Dopson M."/>
        </authorList>
    </citation>
    <scope>NUCLEOTIDE SEQUENCE</scope>
    <source>
        <strain evidence="3">MM415A00279</strain>
        <strain evidence="2">MM415B00575</strain>
        <strain evidence="1">TM448A00577</strain>
        <strain evidence="4">TM448B00295</strain>
    </source>
</reference>
<evidence type="ECO:0000313" key="2">
    <source>
        <dbReference type="EMBL" id="QJA63836.1"/>
    </source>
</evidence>
<evidence type="ECO:0000313" key="1">
    <source>
        <dbReference type="EMBL" id="QJA46896.1"/>
    </source>
</evidence>
<accession>A0A6H1ZG47</accession>
<evidence type="ECO:0000313" key="3">
    <source>
        <dbReference type="EMBL" id="QJA83445.1"/>
    </source>
</evidence>
<organism evidence="1">
    <name type="scientific">viral metagenome</name>
    <dbReference type="NCBI Taxonomy" id="1070528"/>
    <lineage>
        <taxon>unclassified sequences</taxon>
        <taxon>metagenomes</taxon>
        <taxon>organismal metagenomes</taxon>
    </lineage>
</organism>
<gene>
    <name evidence="3" type="ORF">MM415A00279_0003</name>
    <name evidence="2" type="ORF">MM415B00575_0008</name>
    <name evidence="1" type="ORF">TM448A00577_0004</name>
    <name evidence="4" type="ORF">TM448B00295_0023</name>
</gene>
<dbReference type="EMBL" id="MT144025">
    <property type="protein sequence ID" value="QJA46896.1"/>
    <property type="molecule type" value="Genomic_DNA"/>
</dbReference>
<proteinExistence type="predicted"/>
<dbReference type="EMBL" id="MT144605">
    <property type="protein sequence ID" value="QJH94747.1"/>
    <property type="molecule type" value="Genomic_DNA"/>
</dbReference>